<dbReference type="STRING" id="519441.Smon_0444"/>
<evidence type="ECO:0000313" key="2">
    <source>
        <dbReference type="Proteomes" id="UP000002072"/>
    </source>
</evidence>
<name>D1AX99_STRM9</name>
<reference evidence="1 2" key="1">
    <citation type="journal article" date="2009" name="Stand. Genomic Sci.">
        <title>Complete genome sequence of Streptobacillus moniliformis type strain (9901T).</title>
        <authorList>
            <person name="Nolan M."/>
            <person name="Gronow S."/>
            <person name="Lapidus A."/>
            <person name="Ivanova N."/>
            <person name="Copeland A."/>
            <person name="Lucas S."/>
            <person name="Del Rio T.G."/>
            <person name="Chen F."/>
            <person name="Tice H."/>
            <person name="Pitluck S."/>
            <person name="Cheng J.F."/>
            <person name="Sims D."/>
            <person name="Meincke L."/>
            <person name="Bruce D."/>
            <person name="Goodwin L."/>
            <person name="Brettin T."/>
            <person name="Han C."/>
            <person name="Detter J.C."/>
            <person name="Ovchinikova G."/>
            <person name="Pati A."/>
            <person name="Mavromatis K."/>
            <person name="Mikhailova N."/>
            <person name="Chen A."/>
            <person name="Palaniappan K."/>
            <person name="Land M."/>
            <person name="Hauser L."/>
            <person name="Chang Y.J."/>
            <person name="Jeffries C.D."/>
            <person name="Rohde M."/>
            <person name="Sproer C."/>
            <person name="Goker M."/>
            <person name="Bristow J."/>
            <person name="Eisen J.A."/>
            <person name="Markowitz V."/>
            <person name="Hugenholtz P."/>
            <person name="Kyrpides N.C."/>
            <person name="Klenk H.P."/>
            <person name="Chain P."/>
        </authorList>
    </citation>
    <scope>NUCLEOTIDE SEQUENCE [LARGE SCALE GENOMIC DNA]</scope>
    <source>
        <strain evidence="2">ATCC 14647 / DSM 12112 / NCTC 10651 / 9901</strain>
    </source>
</reference>
<dbReference type="KEGG" id="smf:Smon_0444"/>
<protein>
    <submittedName>
        <fullName evidence="1">Uncharacterized protein</fullName>
    </submittedName>
</protein>
<evidence type="ECO:0000313" key="1">
    <source>
        <dbReference type="EMBL" id="ACZ00925.1"/>
    </source>
</evidence>
<organism evidence="1 2">
    <name type="scientific">Streptobacillus moniliformis (strain ATCC 14647 / DSM 12112 / NCTC 10651 / 9901)</name>
    <dbReference type="NCBI Taxonomy" id="519441"/>
    <lineage>
        <taxon>Bacteria</taxon>
        <taxon>Fusobacteriati</taxon>
        <taxon>Fusobacteriota</taxon>
        <taxon>Fusobacteriia</taxon>
        <taxon>Fusobacteriales</taxon>
        <taxon>Leptotrichiaceae</taxon>
        <taxon>Streptobacillus</taxon>
    </lineage>
</organism>
<gene>
    <name evidence="1" type="ordered locus">Smon_0444</name>
</gene>
<dbReference type="EMBL" id="CP001779">
    <property type="protein sequence ID" value="ACZ00925.1"/>
    <property type="molecule type" value="Genomic_DNA"/>
</dbReference>
<dbReference type="GeneID" id="54763069"/>
<proteinExistence type="predicted"/>
<dbReference type="RefSeq" id="WP_012858482.1">
    <property type="nucleotide sequence ID" value="NC_013515.1"/>
</dbReference>
<sequence>MRNLTEKEIYEIVGGTHQFIEKPPINEIYPNVTANCTVHPSPNYVLIP</sequence>
<dbReference type="HOGENOM" id="CLU_3158384_0_0_0"/>
<keyword evidence="2" id="KW-1185">Reference proteome</keyword>
<dbReference type="Proteomes" id="UP000002072">
    <property type="component" value="Chromosome"/>
</dbReference>
<dbReference type="AlphaFoldDB" id="D1AX99"/>
<accession>D1AX99</accession>